<dbReference type="GeneID" id="100383658"/>
<dbReference type="EMBL" id="BT067973">
    <property type="protein sequence ID" value="ACN34870.1"/>
    <property type="molecule type" value="mRNA"/>
</dbReference>
<name>C0PI54_MAIZE</name>
<sequence length="290" mass="31350">MAPCSVRPPIFSAPCTALPSLVPRPCYSLVPMAAPVGSPSSSARVAPAPRLIHGRAPSVQLVEAPLPAASSCSSSPSALAPDFRAQLLSHGRVARSGVHRVQPACAPLAGQPQLSIAAHSFFPNCALPSVLLCSAALSARRAPWRLPWPSHRALRYCPCASSSRAESSPMLTRPCFSLPCGVVIISYRELDPRCRRASRVLVFVVELRLVRCRSSPRRVCSSSPKFGPTSSTRFGGARRVLHKYFRLAARTSPMSWSSMPRNHPRVVVFTNTVSHYHPIFTVRSVIVVMS</sequence>
<proteinExistence type="evidence at transcript level"/>
<accession>C0PI54</accession>
<dbReference type="RefSeq" id="NP_001169773.1">
    <property type="nucleotide sequence ID" value="NM_001176302.1"/>
</dbReference>
<evidence type="ECO:0000313" key="1">
    <source>
        <dbReference type="EMBL" id="ACN34870.1"/>
    </source>
</evidence>
<protein>
    <submittedName>
        <fullName evidence="1">Uncharacterized protein</fullName>
    </submittedName>
</protein>
<reference evidence="1" key="1">
    <citation type="journal article" date="2009" name="PLoS Genet.">
        <title>Sequencing, mapping, and analysis of 27,455 maize full-length cDNAs.</title>
        <authorList>
            <person name="Soderlund C."/>
            <person name="Descour A."/>
            <person name="Kudrna D."/>
            <person name="Bomhoff M."/>
            <person name="Boyd L."/>
            <person name="Currie J."/>
            <person name="Angelova A."/>
            <person name="Collura K."/>
            <person name="Wissotski M."/>
            <person name="Ashley E."/>
            <person name="Morrow D."/>
            <person name="Fernandes J."/>
            <person name="Walbot V."/>
            <person name="Yu Y."/>
        </authorList>
    </citation>
    <scope>NUCLEOTIDE SEQUENCE</scope>
    <source>
        <strain evidence="1">B73</strain>
    </source>
</reference>
<organism evidence="1">
    <name type="scientific">Zea mays</name>
    <name type="common">Maize</name>
    <dbReference type="NCBI Taxonomy" id="4577"/>
    <lineage>
        <taxon>Eukaryota</taxon>
        <taxon>Viridiplantae</taxon>
        <taxon>Streptophyta</taxon>
        <taxon>Embryophyta</taxon>
        <taxon>Tracheophyta</taxon>
        <taxon>Spermatophyta</taxon>
        <taxon>Magnoliopsida</taxon>
        <taxon>Liliopsida</taxon>
        <taxon>Poales</taxon>
        <taxon>Poaceae</taxon>
        <taxon>PACMAD clade</taxon>
        <taxon>Panicoideae</taxon>
        <taxon>Andropogonodae</taxon>
        <taxon>Andropogoneae</taxon>
        <taxon>Tripsacinae</taxon>
        <taxon>Zea</taxon>
    </lineage>
</organism>
<dbReference type="KEGG" id="zma:100383658"/>
<dbReference type="AlphaFoldDB" id="C0PI54"/>